<name>A0ACC2VT15_9TREE</name>
<evidence type="ECO:0000313" key="1">
    <source>
        <dbReference type="EMBL" id="KAJ9101597.1"/>
    </source>
</evidence>
<evidence type="ECO:0000313" key="2">
    <source>
        <dbReference type="Proteomes" id="UP001241377"/>
    </source>
</evidence>
<dbReference type="EMBL" id="JASBWR010000056">
    <property type="protein sequence ID" value="KAJ9101597.1"/>
    <property type="molecule type" value="Genomic_DNA"/>
</dbReference>
<accession>A0ACC2VT15</accession>
<reference evidence="1" key="1">
    <citation type="submission" date="2023-04" db="EMBL/GenBank/DDBJ databases">
        <title>Draft Genome sequencing of Naganishia species isolated from polar environments using Oxford Nanopore Technology.</title>
        <authorList>
            <person name="Leo P."/>
            <person name="Venkateswaran K."/>
        </authorList>
    </citation>
    <scope>NUCLEOTIDE SEQUENCE</scope>
    <source>
        <strain evidence="1">MNA-CCFEE 5261</strain>
    </source>
</reference>
<proteinExistence type="predicted"/>
<gene>
    <name evidence="1" type="ORF">QFC19_005094</name>
</gene>
<protein>
    <submittedName>
        <fullName evidence="1">Uncharacterized protein</fullName>
    </submittedName>
</protein>
<organism evidence="1 2">
    <name type="scientific">Naganishia cerealis</name>
    <dbReference type="NCBI Taxonomy" id="610337"/>
    <lineage>
        <taxon>Eukaryota</taxon>
        <taxon>Fungi</taxon>
        <taxon>Dikarya</taxon>
        <taxon>Basidiomycota</taxon>
        <taxon>Agaricomycotina</taxon>
        <taxon>Tremellomycetes</taxon>
        <taxon>Filobasidiales</taxon>
        <taxon>Filobasidiaceae</taxon>
        <taxon>Naganishia</taxon>
    </lineage>
</organism>
<dbReference type="Proteomes" id="UP001241377">
    <property type="component" value="Unassembled WGS sequence"/>
</dbReference>
<sequence>MNNLETIAQYLELSLSPQHAKQAESSLRSLEPQPGFLINLLHIVASSNLQAGVRLAAALFFKNLIRRRWVNEDGEYLLPVEDCEHLKSEILGIMITLPSQLQIQIGESISIIADSDFPHKWPGLVDALVNKLSLDDFVLNKGILLVAHSIFKRWRPLFRSDELFLEIKLVLSKFAEPFMALLVKSDELISQSLANNDKASLSIYMECLLLLVQIYYDLNCQDIPEFFEDNMVSGMEIMHKYLSLETTLLTDPDSDEDVDVLIKTKSAIIELISLYVTRYADVFEPLIENFITTVWKLINSYITNQQKFDLLVVKSLSFLTSVTKMAKYQGMFNSSDSLKEIIEKIILPNIYFREVDEEMFEDDPIQFVRSDLEGSDFDSRRKSATDFLRELKEVNTELLTNTVMHYVNQFLSSKDDWKHKDTAIFLFSSLAAKGSITNAGVTSTNVLVDVVKFFSENIANDLVQTDNSIHAILKADAIKYILTFRNQLTKAQLLDTLPLLIQHLKSSNPVVYTYSAITIEKLLSMSSFSDASHAPVFNKDDVQPFIHDLVTNLFALILSGNSSVPEKLAENEFLVKCLMKVLNTAENKLDSSSNENDTKFRSTIITQLLKIIEITSKNPSNPKFSHYVFESLGLLLKFGAHTDQIVGNYVDLIMPPLLEVLGNDVQEFIPYTFQILAYLLELYPSGHPLPGSYGHLIKPLLSPAAWEYRGNIPGITRLLIAILEQDPSVFGQNDNSLTPLLGVFQKLIASKVNDVHGFELLQAIIFSIPVSSLSHYLKDIAVLLLTRLKSSRTEKFVKKFVVFICTLACVPMNQDLSKKTHSLINADFAVDLIDSAQPGVFGQILKSFILPTSSSLANLQDKKLATFGLLQFARSTAFTSGRYSDQLVAVVEQLAKNLSTLEGLQKNTNVAVASSTGGQHPAAVAVDELDLESSSYGSQFSKIVSIQGKVFDPVPDVKSNDFAGIKRGCLGAIAQLGTSGVLEQLSGDAKQVLSSIN</sequence>
<keyword evidence="2" id="KW-1185">Reference proteome</keyword>
<comment type="caution">
    <text evidence="1">The sequence shown here is derived from an EMBL/GenBank/DDBJ whole genome shotgun (WGS) entry which is preliminary data.</text>
</comment>